<feature type="domain" description="Tyr recombinase" evidence="2">
    <location>
        <begin position="230"/>
        <end position="413"/>
    </location>
</feature>
<dbReference type="InterPro" id="IPR013762">
    <property type="entry name" value="Integrase-like_cat_sf"/>
</dbReference>
<comment type="caution">
    <text evidence="3">The sequence shown here is derived from an EMBL/GenBank/DDBJ whole genome shotgun (WGS) entry which is preliminary data.</text>
</comment>
<dbReference type="InterPro" id="IPR002104">
    <property type="entry name" value="Integrase_catalytic"/>
</dbReference>
<reference evidence="3 4" key="1">
    <citation type="submission" date="2021-10" db="EMBL/GenBank/DDBJ databases">
        <authorList>
            <person name="Chen M."/>
        </authorList>
    </citation>
    <scope>NUCLEOTIDE SEQUENCE [LARGE SCALE GENOMIC DNA]</scope>
    <source>
        <strain evidence="3 4">H3-26</strain>
    </source>
</reference>
<dbReference type="PROSITE" id="PS51898">
    <property type="entry name" value="TYR_RECOMBINASE"/>
    <property type="match status" value="1"/>
</dbReference>
<sequence length="436" mass="48441">MELLEALQAHETDPEIIRKAIAAERAGLIESAAGHILQSWYWQSIEELADKLALPDVANLAVSIQDAKSKRPEDNELDPTTVKRLLRSAPAMVNSSVVAPTKAKPNAKPLAELIPLYLESRKNPSDPKKRISDTTYDAIVLAMRSLSGKLDLEMLTSKPKLKGLAEVLLGELKSSTVEKRMGHIAMLTKWLTESYELEDLGLTKPLVTDPWRPEPNRISDDTAKQEAIAQLLSPTSKASPKALSSMLAGSPDFWLAGLMSLSGARINELTPLTVEDLKPDQIDPDVFWIHIHGVTKAAAKGERSVKNEASIRWIPIVDGRHNYHESFTLNGLTEFLTSRTARNRWSEGRLGKTLQSLGHTAHQYRHRLINLMKLSGVTDEVGKSISGHTESDKSVYTETYGHVAAQLKETTRDQQEAQIEALRVVDRYFNKNNNNL</sequence>
<evidence type="ECO:0000256" key="1">
    <source>
        <dbReference type="ARBA" id="ARBA00023172"/>
    </source>
</evidence>
<evidence type="ECO:0000313" key="3">
    <source>
        <dbReference type="EMBL" id="MCB5196445.1"/>
    </source>
</evidence>
<evidence type="ECO:0000313" key="4">
    <source>
        <dbReference type="Proteomes" id="UP001198034"/>
    </source>
</evidence>
<dbReference type="RefSeq" id="WP_226764203.1">
    <property type="nucleotide sequence ID" value="NZ_JAJAWG010000005.1"/>
</dbReference>
<proteinExistence type="predicted"/>
<dbReference type="SUPFAM" id="SSF56349">
    <property type="entry name" value="DNA breaking-rejoining enzymes"/>
    <property type="match status" value="1"/>
</dbReference>
<accession>A0ABS8BL50</accession>
<keyword evidence="4" id="KW-1185">Reference proteome</keyword>
<evidence type="ECO:0000259" key="2">
    <source>
        <dbReference type="PROSITE" id="PS51898"/>
    </source>
</evidence>
<dbReference type="InterPro" id="IPR011010">
    <property type="entry name" value="DNA_brk_join_enz"/>
</dbReference>
<organism evidence="3 4">
    <name type="scientific">Deefgea salmonis</name>
    <dbReference type="NCBI Taxonomy" id="2875502"/>
    <lineage>
        <taxon>Bacteria</taxon>
        <taxon>Pseudomonadati</taxon>
        <taxon>Pseudomonadota</taxon>
        <taxon>Betaproteobacteria</taxon>
        <taxon>Neisseriales</taxon>
        <taxon>Chitinibacteraceae</taxon>
        <taxon>Deefgea</taxon>
    </lineage>
</organism>
<gene>
    <name evidence="3" type="ORF">LG219_09205</name>
</gene>
<dbReference type="Proteomes" id="UP001198034">
    <property type="component" value="Unassembled WGS sequence"/>
</dbReference>
<name>A0ABS8BL50_9NEIS</name>
<protein>
    <recommendedName>
        <fullName evidence="2">Tyr recombinase domain-containing protein</fullName>
    </recommendedName>
</protein>
<dbReference type="Gene3D" id="1.10.443.10">
    <property type="entry name" value="Intergrase catalytic core"/>
    <property type="match status" value="1"/>
</dbReference>
<keyword evidence="1" id="KW-0233">DNA recombination</keyword>
<dbReference type="EMBL" id="JAJAWG010000005">
    <property type="protein sequence ID" value="MCB5196445.1"/>
    <property type="molecule type" value="Genomic_DNA"/>
</dbReference>